<dbReference type="Proteomes" id="UP001189429">
    <property type="component" value="Unassembled WGS sequence"/>
</dbReference>
<dbReference type="Gene3D" id="1.25.40.10">
    <property type="entry name" value="Tetratricopeptide repeat domain"/>
    <property type="match status" value="2"/>
</dbReference>
<reference evidence="4" key="1">
    <citation type="submission" date="2023-10" db="EMBL/GenBank/DDBJ databases">
        <authorList>
            <person name="Chen Y."/>
            <person name="Shah S."/>
            <person name="Dougan E. K."/>
            <person name="Thang M."/>
            <person name="Chan C."/>
        </authorList>
    </citation>
    <scope>NUCLEOTIDE SEQUENCE [LARGE SCALE GENOMIC DNA]</scope>
</reference>
<evidence type="ECO:0000256" key="2">
    <source>
        <dbReference type="PROSITE-ProRule" id="PRU00708"/>
    </source>
</evidence>
<protein>
    <recommendedName>
        <fullName evidence="6">Pentatricopeptide repeat-containing protein</fullName>
    </recommendedName>
</protein>
<evidence type="ECO:0000313" key="5">
    <source>
        <dbReference type="Proteomes" id="UP001189429"/>
    </source>
</evidence>
<feature type="compositionally biased region" description="Basic and acidic residues" evidence="3">
    <location>
        <begin position="31"/>
        <end position="45"/>
    </location>
</feature>
<keyword evidence="5" id="KW-1185">Reference proteome</keyword>
<name>A0ABN9SER8_9DINO</name>
<accession>A0ABN9SER8</accession>
<dbReference type="EMBL" id="CAUYUJ010010891">
    <property type="protein sequence ID" value="CAK0830475.1"/>
    <property type="molecule type" value="Genomic_DNA"/>
</dbReference>
<feature type="region of interest" description="Disordered" evidence="3">
    <location>
        <begin position="22"/>
        <end position="93"/>
    </location>
</feature>
<dbReference type="PROSITE" id="PS51375">
    <property type="entry name" value="PPR"/>
    <property type="match status" value="1"/>
</dbReference>
<dbReference type="NCBIfam" id="TIGR00756">
    <property type="entry name" value="PPR"/>
    <property type="match status" value="1"/>
</dbReference>
<evidence type="ECO:0000256" key="3">
    <source>
        <dbReference type="SAM" id="MobiDB-lite"/>
    </source>
</evidence>
<dbReference type="InterPro" id="IPR002885">
    <property type="entry name" value="PPR_rpt"/>
</dbReference>
<dbReference type="InterPro" id="IPR011990">
    <property type="entry name" value="TPR-like_helical_dom_sf"/>
</dbReference>
<evidence type="ECO:0000256" key="1">
    <source>
        <dbReference type="ARBA" id="ARBA00022737"/>
    </source>
</evidence>
<feature type="compositionally biased region" description="Low complexity" evidence="3">
    <location>
        <begin position="259"/>
        <end position="272"/>
    </location>
</feature>
<feature type="repeat" description="PPR" evidence="2">
    <location>
        <begin position="205"/>
        <end position="239"/>
    </location>
</feature>
<sequence>MDPERGFLAQLRKKCEGAVHARVGAGLERQLAGRREAAGRGESRPAGRASSGGHAEEREGAGAPAEENEEREAAVRWGPDPAGSEELQSQEVGRLTTQIRAAVRLGDVAEAESLMSEMQDMGTRPGHLRRACWAVAYGELISGFVRIGNTEKAAQWLAAFAGAAPLVRPSTACVNSVIGALAAAGARDEAEAWVARMPLIGVRVDEETFSVLIGACAREGDAERAIHWLKEMRRSNLKPGAELHKLVLQSSGDGEAGSPAAPAQAPQATPAAELSWRQQPAAPAAAEDSGKPADADPNWRAAPRACEEAKAGPTPEAAGADPNWRAAPKACEEAKSAMPCCSRAEEALNERCGKHRRAQSGYRSAWASLEGTWSGEHGETYEVWLQGTEWRCNQWNNKGITTSFAIVHDQAADTYWWGDDWECFLEEHSDRLVWCDAKDWQRHPPTVWWKKHEAEDQAAGWQPSERPTAPRWVAKPPRHW</sequence>
<organism evidence="4 5">
    <name type="scientific">Prorocentrum cordatum</name>
    <dbReference type="NCBI Taxonomy" id="2364126"/>
    <lineage>
        <taxon>Eukaryota</taxon>
        <taxon>Sar</taxon>
        <taxon>Alveolata</taxon>
        <taxon>Dinophyceae</taxon>
        <taxon>Prorocentrales</taxon>
        <taxon>Prorocentraceae</taxon>
        <taxon>Prorocentrum</taxon>
    </lineage>
</organism>
<feature type="region of interest" description="Disordered" evidence="3">
    <location>
        <begin position="251"/>
        <end position="323"/>
    </location>
</feature>
<keyword evidence="1" id="KW-0677">Repeat</keyword>
<gene>
    <name evidence="4" type="ORF">PCOR1329_LOCUS29118</name>
</gene>
<proteinExistence type="predicted"/>
<dbReference type="PANTHER" id="PTHR47447:SF17">
    <property type="entry name" value="OS12G0638900 PROTEIN"/>
    <property type="match status" value="1"/>
</dbReference>
<evidence type="ECO:0000313" key="4">
    <source>
        <dbReference type="EMBL" id="CAK0830475.1"/>
    </source>
</evidence>
<evidence type="ECO:0008006" key="6">
    <source>
        <dbReference type="Google" id="ProtNLM"/>
    </source>
</evidence>
<dbReference type="Pfam" id="PF01535">
    <property type="entry name" value="PPR"/>
    <property type="match status" value="2"/>
</dbReference>
<comment type="caution">
    <text evidence="4">The sequence shown here is derived from an EMBL/GenBank/DDBJ whole genome shotgun (WGS) entry which is preliminary data.</text>
</comment>
<feature type="region of interest" description="Disordered" evidence="3">
    <location>
        <begin position="454"/>
        <end position="480"/>
    </location>
</feature>
<dbReference type="PANTHER" id="PTHR47447">
    <property type="entry name" value="OS03G0856100 PROTEIN"/>
    <property type="match status" value="1"/>
</dbReference>